<feature type="compositionally biased region" description="Basic residues" evidence="12">
    <location>
        <begin position="587"/>
        <end position="596"/>
    </location>
</feature>
<feature type="compositionally biased region" description="Polar residues" evidence="12">
    <location>
        <begin position="239"/>
        <end position="251"/>
    </location>
</feature>
<keyword evidence="14" id="KW-1185">Reference proteome</keyword>
<comment type="similarity">
    <text evidence="3 11">Belongs to the CND2 (condensin subunit 2) family.</text>
</comment>
<keyword evidence="5" id="KW-0158">Chromosome</keyword>
<evidence type="ECO:0000313" key="13">
    <source>
        <dbReference type="EMBL" id="OCH87376.1"/>
    </source>
</evidence>
<organism evidence="13 14">
    <name type="scientific">Obba rivulosa</name>
    <dbReference type="NCBI Taxonomy" id="1052685"/>
    <lineage>
        <taxon>Eukaryota</taxon>
        <taxon>Fungi</taxon>
        <taxon>Dikarya</taxon>
        <taxon>Basidiomycota</taxon>
        <taxon>Agaricomycotina</taxon>
        <taxon>Agaricomycetes</taxon>
        <taxon>Polyporales</taxon>
        <taxon>Gelatoporiaceae</taxon>
        <taxon>Obba</taxon>
    </lineage>
</organism>
<sequence>MPPTRLARARHDPKNSNTLHGDTDTDGDSDPDQETPRALGRSISKKRISDVYTQELDGSFTSESGRAPLKSVNLNDDTAEKRRRRKSAKLAAPALAADNAEAGPSAEGNAESGGADGPRMAALAKQKQLLSVAQAPIINVPLDVMSSNFEEWMKMATDNKINAANSWNFALIDYFHDMSLLRNNTDNSINFQRASCTLDGCVKIWTSRVDSVGTETGKLLSNLANEGATVEGEDDEGANSDNPDGQDPSQGQRKRKTHRPESTLAKSAAQLRSKKLDLEFTVDPLFRKTCADFDEGGAQGLLLNHLSLGSGPEGSLRVIFDASDSMDKDEEEALEEPLDEVDLSYLRQQFLPDVEDINDRAISHSLENFSFLKDTGFIFDESILKRDVRVDADNDDDDDDVPGQDDFGGYDGDFQSSMDIAGDAEPPPVEDFFVGDQAVGDDFGGDYGSPEGLNADAGQDDGDGAPHEGSGPGGFVPFDPRRAPNERDLVMAMTEGDEEGGGIMMDYFDQTFLKNWAGPEHWKLRKVVRRPDATEPGAPKAKREKKEAFKIDFLTPSEKDSKALAKELFAPATRGAGITLPAQTRKIATRRGAKGRNGKDQESDKRSDHLLPDDMHFSSRQLVTLFLKPKFSLKMRGQRGRADPRGDGAIDENYWAQAAADQAAGRGSEEGDETADGGAIPFNTQFFHDDYDDGPGFDDAYDGAEIGDAVEPGEQDLLAATQGQSRRVRPEFVNYAKRAKRVDVRKLKENIWKGLAIEESKPKDDDAMVRGILSTRLVTLADAQCQDTDGEHDEEPQPREFVSVISGLQKSYPKEKMEEISTSFCFICLLHLANEQGLKLEAGGKEDDMPSEETRVGNIWNLKVSKDPNAGPAA</sequence>
<feature type="compositionally biased region" description="Acidic residues" evidence="12">
    <location>
        <begin position="24"/>
        <end position="33"/>
    </location>
</feature>
<comment type="subcellular location">
    <subcellularLocation>
        <location evidence="1">Chromosome</location>
    </subcellularLocation>
    <subcellularLocation>
        <location evidence="2">Cytoplasm</location>
    </subcellularLocation>
</comment>
<dbReference type="PIRSF" id="PIRSF017126">
    <property type="entry name" value="Condensin_H"/>
    <property type="match status" value="1"/>
</dbReference>
<feature type="region of interest" description="Disordered" evidence="12">
    <location>
        <begin position="228"/>
        <end position="268"/>
    </location>
</feature>
<dbReference type="GO" id="GO:0005737">
    <property type="term" value="C:cytoplasm"/>
    <property type="evidence" value="ECO:0007669"/>
    <property type="project" value="UniProtKB-SubCell"/>
</dbReference>
<evidence type="ECO:0000256" key="12">
    <source>
        <dbReference type="SAM" id="MobiDB-lite"/>
    </source>
</evidence>
<accession>A0A8E2AMG8</accession>
<keyword evidence="6" id="KW-0963">Cytoplasm</keyword>
<gene>
    <name evidence="13" type="ORF">OBBRIDRAFT_736269</name>
</gene>
<feature type="compositionally biased region" description="Low complexity" evidence="12">
    <location>
        <begin position="404"/>
        <end position="415"/>
    </location>
</feature>
<feature type="region of interest" description="Disordered" evidence="12">
    <location>
        <begin position="576"/>
        <end position="613"/>
    </location>
</feature>
<name>A0A8E2AMG8_9APHY</name>
<dbReference type="EMBL" id="KV722487">
    <property type="protein sequence ID" value="OCH87376.1"/>
    <property type="molecule type" value="Genomic_DNA"/>
</dbReference>
<evidence type="ECO:0000256" key="3">
    <source>
        <dbReference type="ARBA" id="ARBA00009471"/>
    </source>
</evidence>
<protein>
    <recommendedName>
        <fullName evidence="4 11">Condensin complex subunit 2</fullName>
    </recommendedName>
</protein>
<dbReference type="InterPro" id="IPR022816">
    <property type="entry name" value="Condensin_barren_su2"/>
</dbReference>
<evidence type="ECO:0000256" key="11">
    <source>
        <dbReference type="PIRNR" id="PIRNR017126"/>
    </source>
</evidence>
<feature type="compositionally biased region" description="Acidic residues" evidence="12">
    <location>
        <begin position="393"/>
        <end position="403"/>
    </location>
</feature>
<evidence type="ECO:0000256" key="5">
    <source>
        <dbReference type="ARBA" id="ARBA00022454"/>
    </source>
</evidence>
<keyword evidence="7 11" id="KW-0132">Cell division</keyword>
<evidence type="ECO:0000256" key="7">
    <source>
        <dbReference type="ARBA" id="ARBA00022618"/>
    </source>
</evidence>
<keyword evidence="9 11" id="KW-0226">DNA condensation</keyword>
<dbReference type="OrthoDB" id="362021at2759"/>
<dbReference type="PANTHER" id="PTHR13108:SF9">
    <property type="entry name" value="CONDENSIN COMPLEX SUBUNIT 2"/>
    <property type="match status" value="1"/>
</dbReference>
<keyword evidence="8 11" id="KW-0498">Mitosis</keyword>
<dbReference type="AlphaFoldDB" id="A0A8E2AMG8"/>
<dbReference type="GO" id="GO:0051301">
    <property type="term" value="P:cell division"/>
    <property type="evidence" value="ECO:0007669"/>
    <property type="project" value="UniProtKB-KW"/>
</dbReference>
<feature type="region of interest" description="Disordered" evidence="12">
    <location>
        <begin position="661"/>
        <end position="685"/>
    </location>
</feature>
<feature type="compositionally biased region" description="Basic and acidic residues" evidence="12">
    <location>
        <begin position="597"/>
        <end position="613"/>
    </location>
</feature>
<dbReference type="PANTHER" id="PTHR13108">
    <property type="entry name" value="CONDENSIN COMPLEX SUBUNIT 2"/>
    <property type="match status" value="1"/>
</dbReference>
<evidence type="ECO:0000256" key="2">
    <source>
        <dbReference type="ARBA" id="ARBA00004496"/>
    </source>
</evidence>
<evidence type="ECO:0000256" key="4">
    <source>
        <dbReference type="ARBA" id="ARBA00016065"/>
    </source>
</evidence>
<evidence type="ECO:0000313" key="14">
    <source>
        <dbReference type="Proteomes" id="UP000250043"/>
    </source>
</evidence>
<evidence type="ECO:0000256" key="1">
    <source>
        <dbReference type="ARBA" id="ARBA00004286"/>
    </source>
</evidence>
<feature type="compositionally biased region" description="Low complexity" evidence="12">
    <location>
        <begin position="89"/>
        <end position="102"/>
    </location>
</feature>
<feature type="region of interest" description="Disordered" evidence="12">
    <location>
        <begin position="391"/>
        <end position="483"/>
    </location>
</feature>
<evidence type="ECO:0000256" key="9">
    <source>
        <dbReference type="ARBA" id="ARBA00023067"/>
    </source>
</evidence>
<evidence type="ECO:0000256" key="10">
    <source>
        <dbReference type="ARBA" id="ARBA00023306"/>
    </source>
</evidence>
<comment type="function">
    <text evidence="11">Regulatory subunit of the condensin complex, a complex required for conversion of interphase chromatin into mitotic-like condense chromosomes.</text>
</comment>
<reference evidence="13 14" key="1">
    <citation type="submission" date="2016-07" db="EMBL/GenBank/DDBJ databases">
        <title>Draft genome of the white-rot fungus Obba rivulosa 3A-2.</title>
        <authorList>
            <consortium name="DOE Joint Genome Institute"/>
            <person name="Miettinen O."/>
            <person name="Riley R."/>
            <person name="Acob R."/>
            <person name="Barry K."/>
            <person name="Cullen D."/>
            <person name="De Vries R."/>
            <person name="Hainaut M."/>
            <person name="Hatakka A."/>
            <person name="Henrissat B."/>
            <person name="Hilden K."/>
            <person name="Kuo R."/>
            <person name="Labutti K."/>
            <person name="Lipzen A."/>
            <person name="Makela M.R."/>
            <person name="Sandor L."/>
            <person name="Spatafora J.W."/>
            <person name="Grigoriev I.V."/>
            <person name="Hibbett D.S."/>
        </authorList>
    </citation>
    <scope>NUCLEOTIDE SEQUENCE [LARGE SCALE GENOMIC DNA]</scope>
    <source>
        <strain evidence="13 14">3A-2</strain>
    </source>
</reference>
<dbReference type="Pfam" id="PF05786">
    <property type="entry name" value="Cnd2"/>
    <property type="match status" value="1"/>
</dbReference>
<dbReference type="Proteomes" id="UP000250043">
    <property type="component" value="Unassembled WGS sequence"/>
</dbReference>
<feature type="region of interest" description="Disordered" evidence="12">
    <location>
        <begin position="1"/>
        <end position="118"/>
    </location>
</feature>
<evidence type="ECO:0000256" key="6">
    <source>
        <dbReference type="ARBA" id="ARBA00022490"/>
    </source>
</evidence>
<dbReference type="GO" id="GO:0003682">
    <property type="term" value="F:chromatin binding"/>
    <property type="evidence" value="ECO:0007669"/>
    <property type="project" value="TreeGrafter"/>
</dbReference>
<proteinExistence type="inferred from homology"/>
<dbReference type="GO" id="GO:0000796">
    <property type="term" value="C:condensin complex"/>
    <property type="evidence" value="ECO:0007669"/>
    <property type="project" value="InterPro"/>
</dbReference>
<keyword evidence="10 11" id="KW-0131">Cell cycle</keyword>
<evidence type="ECO:0000256" key="8">
    <source>
        <dbReference type="ARBA" id="ARBA00022776"/>
    </source>
</evidence>
<dbReference type="GO" id="GO:0007076">
    <property type="term" value="P:mitotic chromosome condensation"/>
    <property type="evidence" value="ECO:0007669"/>
    <property type="project" value="InterPro"/>
</dbReference>